<feature type="domain" description="PLD phosphodiesterase" evidence="1">
    <location>
        <begin position="124"/>
        <end position="151"/>
    </location>
</feature>
<evidence type="ECO:0000259" key="1">
    <source>
        <dbReference type="PROSITE" id="PS50035"/>
    </source>
</evidence>
<dbReference type="SMART" id="SM00155">
    <property type="entry name" value="PLDc"/>
    <property type="match status" value="2"/>
</dbReference>
<dbReference type="PANTHER" id="PTHR21248">
    <property type="entry name" value="CARDIOLIPIN SYNTHASE"/>
    <property type="match status" value="1"/>
</dbReference>
<accession>Q1N480</accession>
<evidence type="ECO:0000313" key="3">
    <source>
        <dbReference type="Proteomes" id="UP000004263"/>
    </source>
</evidence>
<protein>
    <recommendedName>
        <fullName evidence="1">PLD phosphodiesterase domain-containing protein</fullName>
    </recommendedName>
</protein>
<proteinExistence type="predicted"/>
<dbReference type="HOGENOM" id="CLU_026287_0_0_6"/>
<sequence length="477" mass="55296">MNPIEHALQSVQQQGGDLSAFRLLGEGPDALAARLFLIEHAQTSLDLQYYIFRHDVAGKVICQKLVEAADRGVAVRLLVDDYGQLDDDALLSLQAHQNIEIRFFNPVRWRRLRYLEMLARFSKQSRRMHNKLFIADGCAAVVGGRNIADSYYFNNGEERFADLDALAMGLVCVELNNVFEEYWQHRLSHSVEEILGNTKKRWLNNIRDDLNIFMQAKVTRPYLQQVIESKLHKDAHNHDWQWHYAKADVLCDHPDKILRFKRKKRLGVAAELWKYLDEVSQSALLITPYFVPGGRLIRKMRYWKRQNYDVIVLTNSLSANDVPIVHSGYARYRKRLLRAQVQLWELKDAVPDIKLLRSKRKKIGQTRASLHAKTLVLDKQRLFVGSLNLDHRSININTEVGLLIHSEALSNRVTQIVSEQLPELAWHLGLNHDEELIWYDVSTGKDKIIATKQDPNASLWARIRVKVYSWLPIESLL</sequence>
<dbReference type="STRING" id="207949.RED65_14852"/>
<name>Q1N480_9GAMM</name>
<dbReference type="RefSeq" id="WP_007018056.1">
    <property type="nucleotide sequence ID" value="NZ_CH724115.1"/>
</dbReference>
<keyword evidence="3" id="KW-1185">Reference proteome</keyword>
<dbReference type="InterPro" id="IPR001736">
    <property type="entry name" value="PLipase_D/transphosphatidylase"/>
</dbReference>
<reference evidence="2 3" key="1">
    <citation type="submission" date="2006-03" db="EMBL/GenBank/DDBJ databases">
        <authorList>
            <person name="Pinhassi J."/>
            <person name="Pedros-Alio C."/>
            <person name="Ferriera S."/>
            <person name="Johnson J."/>
            <person name="Kravitz S."/>
            <person name="Halpern A."/>
            <person name="Remington K."/>
            <person name="Beeson K."/>
            <person name="Tran B."/>
            <person name="Rogers Y.-H."/>
            <person name="Friedman R."/>
            <person name="Venter J.C."/>
        </authorList>
    </citation>
    <scope>NUCLEOTIDE SEQUENCE [LARGE SCALE GENOMIC DNA]</scope>
    <source>
        <strain evidence="2 3">RED65</strain>
    </source>
</reference>
<dbReference type="EMBL" id="AAQH01000003">
    <property type="protein sequence ID" value="EAT12985.1"/>
    <property type="molecule type" value="Genomic_DNA"/>
</dbReference>
<dbReference type="Pfam" id="PF13091">
    <property type="entry name" value="PLDc_2"/>
    <property type="match status" value="2"/>
</dbReference>
<dbReference type="PROSITE" id="PS50035">
    <property type="entry name" value="PLD"/>
    <property type="match status" value="2"/>
</dbReference>
<comment type="caution">
    <text evidence="2">The sequence shown here is derived from an EMBL/GenBank/DDBJ whole genome shotgun (WGS) entry which is preliminary data.</text>
</comment>
<dbReference type="GO" id="GO:0030572">
    <property type="term" value="F:phosphatidyltransferase activity"/>
    <property type="evidence" value="ECO:0007669"/>
    <property type="project" value="UniProtKB-ARBA"/>
</dbReference>
<dbReference type="Gene3D" id="3.30.870.10">
    <property type="entry name" value="Endonuclease Chain A"/>
    <property type="match status" value="2"/>
</dbReference>
<dbReference type="PANTHER" id="PTHR21248:SF12">
    <property type="entry name" value="CARDIOLIPIN SYNTHASE C"/>
    <property type="match status" value="1"/>
</dbReference>
<dbReference type="InterPro" id="IPR025202">
    <property type="entry name" value="PLD-like_dom"/>
</dbReference>
<organism evidence="2 3">
    <name type="scientific">Bermanella marisrubri</name>
    <dbReference type="NCBI Taxonomy" id="207949"/>
    <lineage>
        <taxon>Bacteria</taxon>
        <taxon>Pseudomonadati</taxon>
        <taxon>Pseudomonadota</taxon>
        <taxon>Gammaproteobacteria</taxon>
        <taxon>Oceanospirillales</taxon>
        <taxon>Oceanospirillaceae</taxon>
        <taxon>Bermanella</taxon>
    </lineage>
</organism>
<evidence type="ECO:0000313" key="2">
    <source>
        <dbReference type="EMBL" id="EAT12985.1"/>
    </source>
</evidence>
<dbReference type="GO" id="GO:0032049">
    <property type="term" value="P:cardiolipin biosynthetic process"/>
    <property type="evidence" value="ECO:0007669"/>
    <property type="project" value="UniProtKB-ARBA"/>
</dbReference>
<dbReference type="Proteomes" id="UP000004263">
    <property type="component" value="Unassembled WGS sequence"/>
</dbReference>
<dbReference type="CDD" id="cd09111">
    <property type="entry name" value="PLDc_ymdC_like_1"/>
    <property type="match status" value="1"/>
</dbReference>
<dbReference type="AlphaFoldDB" id="Q1N480"/>
<dbReference type="SUPFAM" id="SSF56024">
    <property type="entry name" value="Phospholipase D/nuclease"/>
    <property type="match status" value="2"/>
</dbReference>
<feature type="domain" description="PLD phosphodiesterase" evidence="1">
    <location>
        <begin position="366"/>
        <end position="393"/>
    </location>
</feature>
<dbReference type="CDD" id="cd09113">
    <property type="entry name" value="PLDc_ymdC_like_2"/>
    <property type="match status" value="1"/>
</dbReference>
<gene>
    <name evidence="2" type="ORF">RED65_14852</name>
</gene>